<feature type="chain" id="PRO_5039182037" description="PepSY domain-containing protein" evidence="2">
    <location>
        <begin position="20"/>
        <end position="261"/>
    </location>
</feature>
<organism evidence="3 4">
    <name type="scientific">Dehalobacter restrictus</name>
    <dbReference type="NCBI Taxonomy" id="55583"/>
    <lineage>
        <taxon>Bacteria</taxon>
        <taxon>Bacillati</taxon>
        <taxon>Bacillota</taxon>
        <taxon>Clostridia</taxon>
        <taxon>Eubacteriales</taxon>
        <taxon>Desulfitobacteriaceae</taxon>
        <taxon>Dehalobacter</taxon>
    </lineage>
</organism>
<accession>A0A857DGU9</accession>
<evidence type="ECO:0000256" key="1">
    <source>
        <dbReference type="SAM" id="MobiDB-lite"/>
    </source>
</evidence>
<evidence type="ECO:0000313" key="3">
    <source>
        <dbReference type="EMBL" id="QGZ99847.1"/>
    </source>
</evidence>
<feature type="compositionally biased region" description="Polar residues" evidence="1">
    <location>
        <begin position="45"/>
        <end position="64"/>
    </location>
</feature>
<feature type="region of interest" description="Disordered" evidence="1">
    <location>
        <begin position="45"/>
        <end position="70"/>
    </location>
</feature>
<gene>
    <name evidence="3" type="ORF">GQ588_03890</name>
</gene>
<reference evidence="3 4" key="1">
    <citation type="submission" date="2019-12" db="EMBL/GenBank/DDBJ databases">
        <title>Sequence classification of anaerobic respiratory reductive dehalogenases: First we see many, then we see few.</title>
        <authorList>
            <person name="Molenda O."/>
            <person name="Puentes Jacome L.A."/>
            <person name="Cao X."/>
            <person name="Nesbo C.L."/>
            <person name="Tang S."/>
            <person name="Morson N."/>
            <person name="Patron J."/>
            <person name="Lomheim L."/>
            <person name="Wishart D.S."/>
            <person name="Edwards E.A."/>
        </authorList>
    </citation>
    <scope>NUCLEOTIDE SEQUENCE [LARGE SCALE GENOMIC DNA]</scope>
    <source>
        <strain evidence="3 4">12DCA</strain>
    </source>
</reference>
<evidence type="ECO:0000313" key="4">
    <source>
        <dbReference type="Proteomes" id="UP000430508"/>
    </source>
</evidence>
<feature type="signal peptide" evidence="2">
    <location>
        <begin position="1"/>
        <end position="19"/>
    </location>
</feature>
<evidence type="ECO:0008006" key="5">
    <source>
        <dbReference type="Google" id="ProtNLM"/>
    </source>
</evidence>
<proteinExistence type="predicted"/>
<sequence>MRKFFIGFTACLLSLTLLGCQPSTKTDNAPSKSDNNTPAVIESGVNSELSNKQKPNSEANNQANEPKKEATAFTDNQAEVIAMKTAAAVLKSVQAELWPEAKFDTILLSRPMIHKDNDFYPWNTGYSKDLEVEAFAIGNQGDYSKMQVIYVDAFGKVINNQFFEAKITAKVAEEIALEAAKKARETVPYWKDAKIEHRETSLALCTPNYVFSLDNFNKETKPVAAVMYEVCFRDSSATSSFLFIYVDAATGNILGAKYGSD</sequence>
<protein>
    <recommendedName>
        <fullName evidence="5">PepSY domain-containing protein</fullName>
    </recommendedName>
</protein>
<dbReference type="PROSITE" id="PS51257">
    <property type="entry name" value="PROKAR_LIPOPROTEIN"/>
    <property type="match status" value="1"/>
</dbReference>
<keyword evidence="2" id="KW-0732">Signal</keyword>
<dbReference type="AlphaFoldDB" id="A0A857DGU9"/>
<dbReference type="EMBL" id="CP046996">
    <property type="protein sequence ID" value="QGZ99847.1"/>
    <property type="molecule type" value="Genomic_DNA"/>
</dbReference>
<dbReference type="Proteomes" id="UP000430508">
    <property type="component" value="Chromosome"/>
</dbReference>
<evidence type="ECO:0000256" key="2">
    <source>
        <dbReference type="SAM" id="SignalP"/>
    </source>
</evidence>
<name>A0A857DGU9_9FIRM</name>
<dbReference type="RefSeq" id="WP_019226229.1">
    <property type="nucleotide sequence ID" value="NZ_CP046996.1"/>
</dbReference>